<keyword evidence="1" id="KW-1133">Transmembrane helix</keyword>
<dbReference type="InterPro" id="IPR036869">
    <property type="entry name" value="J_dom_sf"/>
</dbReference>
<dbReference type="KEGG" id="ptes:JQU52_12520"/>
<evidence type="ECO:0000259" key="2">
    <source>
        <dbReference type="PROSITE" id="PS50076"/>
    </source>
</evidence>
<reference evidence="3" key="1">
    <citation type="submission" date="2021-02" db="EMBL/GenBank/DDBJ databases">
        <title>Neisseriaceae sp. 26B isolated from the cloaca of a Common Toad-headed Turtle (Mesoclemmys nasuta).</title>
        <authorList>
            <person name="Spergser J."/>
            <person name="Busse H.-J."/>
        </authorList>
    </citation>
    <scope>NUCLEOTIDE SEQUENCE</scope>
    <source>
        <strain evidence="3">26B</strain>
    </source>
</reference>
<organism evidence="3 4">
    <name type="scientific">Paralysiella testudinis</name>
    <dbReference type="NCBI Taxonomy" id="2809020"/>
    <lineage>
        <taxon>Bacteria</taxon>
        <taxon>Pseudomonadati</taxon>
        <taxon>Pseudomonadota</taxon>
        <taxon>Betaproteobacteria</taxon>
        <taxon>Neisseriales</taxon>
        <taxon>Neisseriaceae</taxon>
        <taxon>Paralysiella</taxon>
    </lineage>
</organism>
<dbReference type="RefSeq" id="WP_230338804.1">
    <property type="nucleotide sequence ID" value="NZ_CP069798.1"/>
</dbReference>
<dbReference type="PANTHER" id="PTHR44825">
    <property type="match status" value="1"/>
</dbReference>
<dbReference type="CDD" id="cd06257">
    <property type="entry name" value="DnaJ"/>
    <property type="match status" value="1"/>
</dbReference>
<keyword evidence="4" id="KW-1185">Reference proteome</keyword>
<evidence type="ECO:0000256" key="1">
    <source>
        <dbReference type="SAM" id="Phobius"/>
    </source>
</evidence>
<dbReference type="SMART" id="SM00271">
    <property type="entry name" value="DnaJ"/>
    <property type="match status" value="1"/>
</dbReference>
<dbReference type="AlphaFoldDB" id="A0A892ZKT0"/>
<dbReference type="PANTHER" id="PTHR44825:SF1">
    <property type="entry name" value="DNAJ HOMOLOG SUBFAMILY C MEMBER 4"/>
    <property type="match status" value="1"/>
</dbReference>
<sequence>MKRLHTHYDNLKVTADASDEVIRAAYRALSQKHHPDRNPDNADAHRIMSIINQSYAVLSDPQQRRAHDIWIAEQQRLALQAQAQRQQHSASQRQAQLQHRQQAVAAYQRQREAVRPTRPAKYALHAWRQWLGMALVVLLPVAGWWWWQAQATPAAPAISTSLSATAPNGQALPAAKGYVAGYPVLRQRGRNVVEVDNSGLNSGIFAQLYELRGGKLTAIRSFYIPAGERFSVTQVGDGDFSLHYRRVDNGEWQISAPWLIENTERSGQYRQIDVKL</sequence>
<keyword evidence="1" id="KW-0812">Transmembrane</keyword>
<evidence type="ECO:0000313" key="3">
    <source>
        <dbReference type="EMBL" id="QRQ81509.1"/>
    </source>
</evidence>
<dbReference type="PROSITE" id="PS50076">
    <property type="entry name" value="DNAJ_2"/>
    <property type="match status" value="1"/>
</dbReference>
<feature type="transmembrane region" description="Helical" evidence="1">
    <location>
        <begin position="130"/>
        <end position="147"/>
    </location>
</feature>
<dbReference type="PRINTS" id="PR00625">
    <property type="entry name" value="JDOMAIN"/>
</dbReference>
<dbReference type="Pfam" id="PF00226">
    <property type="entry name" value="DnaJ"/>
    <property type="match status" value="1"/>
</dbReference>
<gene>
    <name evidence="3" type="ORF">JQU52_12520</name>
</gene>
<evidence type="ECO:0000313" key="4">
    <source>
        <dbReference type="Proteomes" id="UP000653156"/>
    </source>
</evidence>
<keyword evidence="1" id="KW-0472">Membrane</keyword>
<proteinExistence type="predicted"/>
<protein>
    <submittedName>
        <fullName evidence="3">J domain-containing protein</fullName>
    </submittedName>
</protein>
<accession>A0A892ZKT0</accession>
<dbReference type="Gene3D" id="1.10.287.110">
    <property type="entry name" value="DnaJ domain"/>
    <property type="match status" value="1"/>
</dbReference>
<feature type="domain" description="J" evidence="2">
    <location>
        <begin position="6"/>
        <end position="71"/>
    </location>
</feature>
<dbReference type="InterPro" id="IPR001623">
    <property type="entry name" value="DnaJ_domain"/>
</dbReference>
<name>A0A892ZKT0_9NEIS</name>
<dbReference type="EMBL" id="CP069798">
    <property type="protein sequence ID" value="QRQ81509.1"/>
    <property type="molecule type" value="Genomic_DNA"/>
</dbReference>
<dbReference type="SUPFAM" id="SSF46565">
    <property type="entry name" value="Chaperone J-domain"/>
    <property type="match status" value="1"/>
</dbReference>
<dbReference type="InterPro" id="IPR052763">
    <property type="entry name" value="DnaJ_C4"/>
</dbReference>
<dbReference type="Proteomes" id="UP000653156">
    <property type="component" value="Chromosome"/>
</dbReference>